<dbReference type="EnsemblMetazoa" id="ASIC015860-RA">
    <property type="protein sequence ID" value="ASIC015860-PA"/>
    <property type="gene ID" value="ASIC015860"/>
</dbReference>
<name>A0A084WC43_ANOSI</name>
<reference evidence="1 3" key="1">
    <citation type="journal article" date="2014" name="BMC Genomics">
        <title>Genome sequence of Anopheles sinensis provides insight into genetics basis of mosquito competence for malaria parasites.</title>
        <authorList>
            <person name="Zhou D."/>
            <person name="Zhang D."/>
            <person name="Ding G."/>
            <person name="Shi L."/>
            <person name="Hou Q."/>
            <person name="Ye Y."/>
            <person name="Xu Y."/>
            <person name="Zhou H."/>
            <person name="Xiong C."/>
            <person name="Li S."/>
            <person name="Yu J."/>
            <person name="Hong S."/>
            <person name="Yu X."/>
            <person name="Zou P."/>
            <person name="Chen C."/>
            <person name="Chang X."/>
            <person name="Wang W."/>
            <person name="Lv Y."/>
            <person name="Sun Y."/>
            <person name="Ma L."/>
            <person name="Shen B."/>
            <person name="Zhu C."/>
        </authorList>
    </citation>
    <scope>NUCLEOTIDE SEQUENCE [LARGE SCALE GENOMIC DNA]</scope>
</reference>
<dbReference type="InterPro" id="IPR043030">
    <property type="entry name" value="BGBP_N_sf"/>
</dbReference>
<evidence type="ECO:0000313" key="3">
    <source>
        <dbReference type="Proteomes" id="UP000030765"/>
    </source>
</evidence>
<dbReference type="VEuPathDB" id="VectorBase:ASIC015860"/>
<reference evidence="2" key="2">
    <citation type="submission" date="2020-05" db="UniProtKB">
        <authorList>
            <consortium name="EnsemblMetazoa"/>
        </authorList>
    </citation>
    <scope>IDENTIFICATION</scope>
</reference>
<organism evidence="1">
    <name type="scientific">Anopheles sinensis</name>
    <name type="common">Mosquito</name>
    <dbReference type="NCBI Taxonomy" id="74873"/>
    <lineage>
        <taxon>Eukaryota</taxon>
        <taxon>Metazoa</taxon>
        <taxon>Ecdysozoa</taxon>
        <taxon>Arthropoda</taxon>
        <taxon>Hexapoda</taxon>
        <taxon>Insecta</taxon>
        <taxon>Pterygota</taxon>
        <taxon>Neoptera</taxon>
        <taxon>Endopterygota</taxon>
        <taxon>Diptera</taxon>
        <taxon>Nematocera</taxon>
        <taxon>Culicoidea</taxon>
        <taxon>Culicidae</taxon>
        <taxon>Anophelinae</taxon>
        <taxon>Anopheles</taxon>
    </lineage>
</organism>
<keyword evidence="3" id="KW-1185">Reference proteome</keyword>
<dbReference type="AlphaFoldDB" id="A0A084WC43"/>
<protein>
    <submittedName>
        <fullName evidence="2">CBM39 domain-containing protein</fullName>
    </submittedName>
</protein>
<dbReference type="VEuPathDB" id="VectorBase:ASIS007808"/>
<dbReference type="EMBL" id="ATLV01022555">
    <property type="status" value="NOT_ANNOTATED_CDS"/>
    <property type="molecule type" value="Genomic_DNA"/>
</dbReference>
<gene>
    <name evidence="1" type="ORF">ZHAS_00015860</name>
</gene>
<dbReference type="EMBL" id="KE525333">
    <property type="protein sequence ID" value="KFB47787.1"/>
    <property type="molecule type" value="Genomic_DNA"/>
</dbReference>
<accession>A0A084WC43</accession>
<dbReference type="Gene3D" id="2.60.40.2140">
    <property type="entry name" value="Beta-1,3-glucan-recognition protein, N-terminal domain"/>
    <property type="match status" value="1"/>
</dbReference>
<dbReference type="Proteomes" id="UP000030765">
    <property type="component" value="Unassembled WGS sequence"/>
</dbReference>
<proteinExistence type="predicted"/>
<evidence type="ECO:0000313" key="1">
    <source>
        <dbReference type="EMBL" id="KFB47787.1"/>
    </source>
</evidence>
<evidence type="ECO:0000313" key="2">
    <source>
        <dbReference type="EnsemblMetazoa" id="ASIC015860-PA"/>
    </source>
</evidence>
<sequence>MLRPAGVRVTRWAGVVTSFGIRLYINGSPTCTFCANTTAVNPTSKQFVLYDPTTVLRPGDVVRFTALEGTGMGVFLSSIVRTFQWLNPVPHGSLQLEEESE</sequence>